<organism evidence="1 2">
    <name type="scientific">Leucogyrophana mollusca</name>
    <dbReference type="NCBI Taxonomy" id="85980"/>
    <lineage>
        <taxon>Eukaryota</taxon>
        <taxon>Fungi</taxon>
        <taxon>Dikarya</taxon>
        <taxon>Basidiomycota</taxon>
        <taxon>Agaricomycotina</taxon>
        <taxon>Agaricomycetes</taxon>
        <taxon>Agaricomycetidae</taxon>
        <taxon>Boletales</taxon>
        <taxon>Boletales incertae sedis</taxon>
        <taxon>Leucogyrophana</taxon>
    </lineage>
</organism>
<evidence type="ECO:0000313" key="2">
    <source>
        <dbReference type="Proteomes" id="UP000790709"/>
    </source>
</evidence>
<sequence>LQSVDYLPGLRSPFSPLNLCGAALPTRWWNPGLCWSWEWRKTAYFNQTCDVISSIPFFLGRPLFYTGSLNVTEQLLKAEGKSRLIKPPELNRALLMWGEGVISANGETWKRHRRIVAPAFTSKTYSLVWQETAATYKEMVAGEGWESCREITITDSSRLTQKAGLYLRYHGHIMALIIISRCGFGLHMPWVEAGTGELSFGDALTVVSQTHIARLITPRWAYKLPIKKLRDIDHAWSMLATYMENFVQLKKDELSQVDQKDDTHQRGDIFTRLVAAHDGDGKYGLDKDEVIGNTFTLMFAGHETTANVLAATLGYLGIHQEEQHKAYEEIQSAISSDRNPTMEDAVNLPHTLACFLETLRLFPAGFAIMRDVTEDTLIQVSHPAERTMVLRKGSRMVIDMIGVHHDPKVFPEPRTYRPSRWYGVSEHDIPMFGIGPRACIGQKFARAEALCFLVLLLRDWKVDVVLEEGESRDRYEERVMGKAGLTGMAFGVTETISLKLERRLQTVL</sequence>
<dbReference type="Proteomes" id="UP000790709">
    <property type="component" value="Unassembled WGS sequence"/>
</dbReference>
<comment type="caution">
    <text evidence="1">The sequence shown here is derived from an EMBL/GenBank/DDBJ whole genome shotgun (WGS) entry which is preliminary data.</text>
</comment>
<feature type="non-terminal residue" evidence="1">
    <location>
        <position position="1"/>
    </location>
</feature>
<protein>
    <submittedName>
        <fullName evidence="1">Cytochrome P450</fullName>
    </submittedName>
</protein>
<keyword evidence="2" id="KW-1185">Reference proteome</keyword>
<accession>A0ACB8BNH1</accession>
<evidence type="ECO:0000313" key="1">
    <source>
        <dbReference type="EMBL" id="KAH7926869.1"/>
    </source>
</evidence>
<reference evidence="1" key="1">
    <citation type="journal article" date="2021" name="New Phytol.">
        <title>Evolutionary innovations through gain and loss of genes in the ectomycorrhizal Boletales.</title>
        <authorList>
            <person name="Wu G."/>
            <person name="Miyauchi S."/>
            <person name="Morin E."/>
            <person name="Kuo A."/>
            <person name="Drula E."/>
            <person name="Varga T."/>
            <person name="Kohler A."/>
            <person name="Feng B."/>
            <person name="Cao Y."/>
            <person name="Lipzen A."/>
            <person name="Daum C."/>
            <person name="Hundley H."/>
            <person name="Pangilinan J."/>
            <person name="Johnson J."/>
            <person name="Barry K."/>
            <person name="LaButti K."/>
            <person name="Ng V."/>
            <person name="Ahrendt S."/>
            <person name="Min B."/>
            <person name="Choi I.G."/>
            <person name="Park H."/>
            <person name="Plett J.M."/>
            <person name="Magnuson J."/>
            <person name="Spatafora J.W."/>
            <person name="Nagy L.G."/>
            <person name="Henrissat B."/>
            <person name="Grigoriev I.V."/>
            <person name="Yang Z.L."/>
            <person name="Xu J."/>
            <person name="Martin F.M."/>
        </authorList>
    </citation>
    <scope>NUCLEOTIDE SEQUENCE</scope>
    <source>
        <strain evidence="1">KUC20120723A-06</strain>
    </source>
</reference>
<proteinExistence type="predicted"/>
<gene>
    <name evidence="1" type="ORF">BV22DRAFT_1008147</name>
</gene>
<name>A0ACB8BNH1_9AGAM</name>
<dbReference type="EMBL" id="MU266376">
    <property type="protein sequence ID" value="KAH7926869.1"/>
    <property type="molecule type" value="Genomic_DNA"/>
</dbReference>